<dbReference type="PROSITE" id="PS51471">
    <property type="entry name" value="FE2OG_OXY"/>
    <property type="match status" value="1"/>
</dbReference>
<dbReference type="Ensembl" id="ENSAMXT00000054013.1">
    <property type="protein sequence ID" value="ENSAMXP00000046798.1"/>
    <property type="gene ID" value="ENSAMXG00000043732.1"/>
</dbReference>
<reference evidence="9" key="1">
    <citation type="submission" date="2013-03" db="EMBL/GenBank/DDBJ databases">
        <authorList>
            <person name="Jeffery W."/>
            <person name="Warren W."/>
            <person name="Wilson R.K."/>
        </authorList>
    </citation>
    <scope>NUCLEOTIDE SEQUENCE</scope>
    <source>
        <strain evidence="9">female</strain>
    </source>
</reference>
<evidence type="ECO:0000313" key="9">
    <source>
        <dbReference type="Proteomes" id="UP000018467"/>
    </source>
</evidence>
<reference evidence="9" key="2">
    <citation type="journal article" date="2014" name="Nat. Commun.">
        <title>The cavefish genome reveals candidate genes for eye loss.</title>
        <authorList>
            <person name="McGaugh S.E."/>
            <person name="Gross J.B."/>
            <person name="Aken B."/>
            <person name="Blin M."/>
            <person name="Borowsky R."/>
            <person name="Chalopin D."/>
            <person name="Hinaux H."/>
            <person name="Jeffery W.R."/>
            <person name="Keene A."/>
            <person name="Ma L."/>
            <person name="Minx P."/>
            <person name="Murphy D."/>
            <person name="O'Quin K.E."/>
            <person name="Retaux S."/>
            <person name="Rohner N."/>
            <person name="Searle S.M."/>
            <person name="Stahl B.A."/>
            <person name="Tabin C."/>
            <person name="Volff J.N."/>
            <person name="Yoshizawa M."/>
            <person name="Warren W.C."/>
        </authorList>
    </citation>
    <scope>NUCLEOTIDE SEQUENCE [LARGE SCALE GENOMIC DNA]</scope>
    <source>
        <strain evidence="9">female</strain>
    </source>
</reference>
<evidence type="ECO:0000256" key="4">
    <source>
        <dbReference type="ARBA" id="ARBA00022964"/>
    </source>
</evidence>
<evidence type="ECO:0000256" key="1">
    <source>
        <dbReference type="ARBA" id="ARBA00001961"/>
    </source>
</evidence>
<dbReference type="Gene3D" id="2.60.120.620">
    <property type="entry name" value="q2cbj1_9rhob like domain"/>
    <property type="match status" value="1"/>
</dbReference>
<accession>A0A3B1JWZ6</accession>
<evidence type="ECO:0000259" key="7">
    <source>
        <dbReference type="PROSITE" id="PS51471"/>
    </source>
</evidence>
<protein>
    <submittedName>
        <fullName evidence="8">2-oxoglutarate and iron-dependent oxygenase domain containing 2</fullName>
    </submittedName>
</protein>
<dbReference type="STRING" id="7994.ENSAMXP00000046798"/>
<dbReference type="FunCoup" id="A0A3B1JWZ6">
    <property type="interactions" value="111"/>
</dbReference>
<dbReference type="InParanoid" id="A0A3B1JWZ6"/>
<dbReference type="Proteomes" id="UP000018467">
    <property type="component" value="Unassembled WGS sequence"/>
</dbReference>
<reference evidence="8" key="4">
    <citation type="submission" date="2025-09" db="UniProtKB">
        <authorList>
            <consortium name="Ensembl"/>
        </authorList>
    </citation>
    <scope>IDENTIFICATION</scope>
</reference>
<dbReference type="GO" id="GO:0031418">
    <property type="term" value="F:L-ascorbic acid binding"/>
    <property type="evidence" value="ECO:0007669"/>
    <property type="project" value="UniProtKB-KW"/>
</dbReference>
<dbReference type="InterPro" id="IPR005123">
    <property type="entry name" value="Oxoglu/Fe-dep_dioxygenase_dom"/>
</dbReference>
<comment type="cofactor">
    <cofactor evidence="1">
        <name>L-ascorbate</name>
        <dbReference type="ChEBI" id="CHEBI:38290"/>
    </cofactor>
</comment>
<proteinExistence type="predicted"/>
<evidence type="ECO:0000256" key="6">
    <source>
        <dbReference type="ARBA" id="ARBA00023004"/>
    </source>
</evidence>
<dbReference type="Bgee" id="ENSAMXG00000043732">
    <property type="expression patterns" value="Expressed in testis and 11 other cell types or tissues"/>
</dbReference>
<reference evidence="8" key="3">
    <citation type="submission" date="2025-08" db="UniProtKB">
        <authorList>
            <consortium name="Ensembl"/>
        </authorList>
    </citation>
    <scope>IDENTIFICATION</scope>
</reference>
<keyword evidence="4" id="KW-0223">Dioxygenase</keyword>
<dbReference type="PANTHER" id="PTHR24014">
    <property type="entry name" value="2-OXOGLUTARATE AND IRON-DEPENDENT OXYGENASE DOMAIN-CONTAINING PROTEIN 2"/>
    <property type="match status" value="1"/>
</dbReference>
<evidence type="ECO:0000256" key="3">
    <source>
        <dbReference type="ARBA" id="ARBA00022896"/>
    </source>
</evidence>
<dbReference type="GO" id="GO:0051213">
    <property type="term" value="F:dioxygenase activity"/>
    <property type="evidence" value="ECO:0007669"/>
    <property type="project" value="UniProtKB-KW"/>
</dbReference>
<dbReference type="GeneTree" id="ENSGT00940000153974"/>
<sequence>MQQQQFYSCSCYCTDNLFLQDYKLHVRFGSEEQFRTDYHSILRSLGCSTELQFSNVLQTIHAEIERRRNLEADSAERKAAIKEKYRPLHQHVYCLQESYLTPEFLQIVKYCQSDGATQEGLMKLIHSEAAPRVYRFPIFTKNFCRDLIEELEHFEESDAPKGRPNTMNNYGILLNELGFDEGLITPLRERYLRPLSALLYPDCGGQWLDSHKAFVVKYAMNEDLDLSYHYDNAEVTLNVSLGKDFTEGNLYFGDMKEVPLSETECAEVEHRVTEAVLHRGQQMHGALPISSGLRWNLIIWMRASRHRNRLCPMCGRTPGLQPSRGHGDGFTAGAGDADGWSCALT</sequence>
<keyword evidence="5" id="KW-0560">Oxidoreductase</keyword>
<dbReference type="GO" id="GO:0016705">
    <property type="term" value="F:oxidoreductase activity, acting on paired donors, with incorporation or reduction of molecular oxygen"/>
    <property type="evidence" value="ECO:0007669"/>
    <property type="project" value="InterPro"/>
</dbReference>
<organism evidence="8 9">
    <name type="scientific">Astyanax mexicanus</name>
    <name type="common">Blind cave fish</name>
    <name type="synonym">Astyanax fasciatus mexicanus</name>
    <dbReference type="NCBI Taxonomy" id="7994"/>
    <lineage>
        <taxon>Eukaryota</taxon>
        <taxon>Metazoa</taxon>
        <taxon>Chordata</taxon>
        <taxon>Craniata</taxon>
        <taxon>Vertebrata</taxon>
        <taxon>Euteleostomi</taxon>
        <taxon>Actinopterygii</taxon>
        <taxon>Neopterygii</taxon>
        <taxon>Teleostei</taxon>
        <taxon>Ostariophysi</taxon>
        <taxon>Characiformes</taxon>
        <taxon>Characoidei</taxon>
        <taxon>Acestrorhamphidae</taxon>
        <taxon>Acestrorhamphinae</taxon>
        <taxon>Astyanax</taxon>
    </lineage>
</organism>
<dbReference type="Pfam" id="PF25238">
    <property type="entry name" value="OGFOD2-like"/>
    <property type="match status" value="1"/>
</dbReference>
<dbReference type="PANTHER" id="PTHR24014:SF4">
    <property type="entry name" value="2-OXOGLUTARATE AND IRON-DEPENDENT OXYGENASE DOMAIN-CONTAINING PROTEIN 2"/>
    <property type="match status" value="1"/>
</dbReference>
<keyword evidence="9" id="KW-1185">Reference proteome</keyword>
<dbReference type="AlphaFoldDB" id="A0A3B1JWZ6"/>
<evidence type="ECO:0000256" key="5">
    <source>
        <dbReference type="ARBA" id="ARBA00023002"/>
    </source>
</evidence>
<dbReference type="InterPro" id="IPR006620">
    <property type="entry name" value="Pro_4_hyd_alph"/>
</dbReference>
<feature type="domain" description="Fe2OG dioxygenase" evidence="7">
    <location>
        <begin position="209"/>
        <end position="303"/>
    </location>
</feature>
<keyword evidence="2" id="KW-0479">Metal-binding</keyword>
<keyword evidence="3" id="KW-0847">Vitamin C</keyword>
<evidence type="ECO:0000313" key="8">
    <source>
        <dbReference type="Ensembl" id="ENSAMXP00000046798.1"/>
    </source>
</evidence>
<dbReference type="GO" id="GO:0005506">
    <property type="term" value="F:iron ion binding"/>
    <property type="evidence" value="ECO:0007669"/>
    <property type="project" value="InterPro"/>
</dbReference>
<evidence type="ECO:0000256" key="2">
    <source>
        <dbReference type="ARBA" id="ARBA00022723"/>
    </source>
</evidence>
<keyword evidence="6" id="KW-0408">Iron</keyword>
<name>A0A3B1JWZ6_ASTMX</name>
<dbReference type="SMART" id="SM00702">
    <property type="entry name" value="P4Hc"/>
    <property type="match status" value="1"/>
</dbReference>